<dbReference type="EMBL" id="PEMJ01000296">
    <property type="protein sequence ID" value="RTI13363.1"/>
    <property type="molecule type" value="Genomic_DNA"/>
</dbReference>
<organism evidence="1 3">
    <name type="scientific">Thermus scotoductus</name>
    <dbReference type="NCBI Taxonomy" id="37636"/>
    <lineage>
        <taxon>Bacteria</taxon>
        <taxon>Thermotogati</taxon>
        <taxon>Deinococcota</taxon>
        <taxon>Deinococci</taxon>
        <taxon>Thermales</taxon>
        <taxon>Thermaceae</taxon>
        <taxon>Thermus</taxon>
    </lineage>
</organism>
<gene>
    <name evidence="2" type="ORF">CSW27_08565</name>
    <name evidence="1" type="ORF">CSW40_08060</name>
</gene>
<protein>
    <submittedName>
        <fullName evidence="1">Uncharacterized protein</fullName>
    </submittedName>
</protein>
<proteinExistence type="predicted"/>
<evidence type="ECO:0000313" key="4">
    <source>
        <dbReference type="Proteomes" id="UP000287155"/>
    </source>
</evidence>
<dbReference type="Proteomes" id="UP000286712">
    <property type="component" value="Unassembled WGS sequence"/>
</dbReference>
<accession>A0A430RWF0</accession>
<sequence length="87" mass="9516">MGSGVSASVVSRRTWGPVPRGSFLLRRTEEEWARARTEAVERRVYGPPLDGWPFAGGEPSMASLGLGLAWAAEERRVQGPPFGEVEF</sequence>
<dbReference type="Proteomes" id="UP000287155">
    <property type="component" value="Unassembled WGS sequence"/>
</dbReference>
<dbReference type="AlphaFoldDB" id="A0A430RWF0"/>
<evidence type="ECO:0000313" key="2">
    <source>
        <dbReference type="EMBL" id="RTI13363.1"/>
    </source>
</evidence>
<evidence type="ECO:0000313" key="3">
    <source>
        <dbReference type="Proteomes" id="UP000286712"/>
    </source>
</evidence>
<comment type="caution">
    <text evidence="1">The sequence shown here is derived from an EMBL/GenBank/DDBJ whole genome shotgun (WGS) entry which is preliminary data.</text>
</comment>
<evidence type="ECO:0000313" key="1">
    <source>
        <dbReference type="EMBL" id="RTH24716.1"/>
    </source>
</evidence>
<dbReference type="EMBL" id="PELW01000222">
    <property type="protein sequence ID" value="RTH24716.1"/>
    <property type="molecule type" value="Genomic_DNA"/>
</dbReference>
<reference evidence="3 4" key="1">
    <citation type="journal article" date="2019" name="Extremophiles">
        <title>Biogeography of thermophiles and predominance of Thermus scotoductus in domestic water heaters.</title>
        <authorList>
            <person name="Wilpiszeski R.L."/>
            <person name="Zhang Z."/>
            <person name="House C.H."/>
        </authorList>
    </citation>
    <scope>NUCLEOTIDE SEQUENCE [LARGE SCALE GENOMIC DNA]</scope>
    <source>
        <strain evidence="2 4">14_S14</strain>
        <strain evidence="1 3">27_S27</strain>
    </source>
</reference>
<name>A0A430RWF0_THESC</name>